<organism evidence="5 6">
    <name type="scientific">Desulfosporosinus lacus DSM 15449</name>
    <dbReference type="NCBI Taxonomy" id="1121420"/>
    <lineage>
        <taxon>Bacteria</taxon>
        <taxon>Bacillati</taxon>
        <taxon>Bacillota</taxon>
        <taxon>Clostridia</taxon>
        <taxon>Eubacteriales</taxon>
        <taxon>Desulfitobacteriaceae</taxon>
        <taxon>Desulfosporosinus</taxon>
    </lineage>
</organism>
<dbReference type="SUPFAM" id="SSF53041">
    <property type="entry name" value="Resolvase-like"/>
    <property type="match status" value="1"/>
</dbReference>
<feature type="region of interest" description="Disordered" evidence="1">
    <location>
        <begin position="275"/>
        <end position="297"/>
    </location>
</feature>
<reference evidence="6" key="1">
    <citation type="submission" date="2016-11" db="EMBL/GenBank/DDBJ databases">
        <authorList>
            <person name="Varghese N."/>
            <person name="Submissions S."/>
        </authorList>
    </citation>
    <scope>NUCLEOTIDE SEQUENCE [LARGE SCALE GENOMIC DNA]</scope>
    <source>
        <strain evidence="6">DSM 15449</strain>
    </source>
</reference>
<keyword evidence="2" id="KW-0472">Membrane</keyword>
<dbReference type="PANTHER" id="PTHR38730:SF1">
    <property type="entry name" value="SLL7028 PROTEIN"/>
    <property type="match status" value="1"/>
</dbReference>
<keyword evidence="2" id="KW-0812">Transmembrane</keyword>
<feature type="domain" description="VWA-like" evidence="3">
    <location>
        <begin position="306"/>
        <end position="383"/>
    </location>
</feature>
<evidence type="ECO:0000259" key="4">
    <source>
        <dbReference type="Pfam" id="PF13203"/>
    </source>
</evidence>
<evidence type="ECO:0000313" key="6">
    <source>
        <dbReference type="Proteomes" id="UP000183954"/>
    </source>
</evidence>
<dbReference type="InterPro" id="IPR036162">
    <property type="entry name" value="Resolvase-like_N_sf"/>
</dbReference>
<dbReference type="EMBL" id="FQXJ01000015">
    <property type="protein sequence ID" value="SHI27951.1"/>
    <property type="molecule type" value="Genomic_DNA"/>
</dbReference>
<evidence type="ECO:0000259" key="3">
    <source>
        <dbReference type="Pfam" id="PF09967"/>
    </source>
</evidence>
<feature type="transmembrane region" description="Helical" evidence="2">
    <location>
        <begin position="36"/>
        <end position="56"/>
    </location>
</feature>
<sequence>MDRACGGNNPVAEAVTLMYQGFKRTDAKMCFRREGYLSRLLFNVIVGAYYPVYVYTNKRIEMKNVRIIPPKPKENRKHRVAAYCRVSTSGPEQMRSLEIQIKTYTKMIKDHLDWLFAGVFYDIESGLRRSGRVACDYVINGWLVEMGLGELPKVGALYDPELKGLSAEAIYDRIVLDMRTYRKLATLRGIGLGDLLEKNAPDWRSSGDGESLDDFYRRYLSQGLAYHDEQGRGTLPAGLIEEIRALSQPPVPWDVELAQWFDQYFSPLEKVRSYARPSRRQSSTPDIPRPQWIPEAGSEEGRTYGVILDTSGSMDRSLLAKALGAIASYSISRDVPLVRVVFCDAATYDQGYLPAEAIAESVKIKGRGGTILQPGIDLLEKAEDFPKNGPLLLITDGYCEPLRIHRDHAFLMPKGNNLPFIPRGKVFRFS</sequence>
<dbReference type="Pfam" id="PF09967">
    <property type="entry name" value="DUF2201"/>
    <property type="match status" value="1"/>
</dbReference>
<dbReference type="STRING" id="1121420.SAMN02746098_03699"/>
<accession>A0A1M5ZUK5</accession>
<evidence type="ECO:0000313" key="5">
    <source>
        <dbReference type="EMBL" id="SHI27951.1"/>
    </source>
</evidence>
<dbReference type="InterPro" id="IPR018698">
    <property type="entry name" value="VWA-like_dom"/>
</dbReference>
<proteinExistence type="predicted"/>
<dbReference type="Proteomes" id="UP000183954">
    <property type="component" value="Unassembled WGS sequence"/>
</dbReference>
<keyword evidence="6" id="KW-1185">Reference proteome</keyword>
<protein>
    <submittedName>
        <fullName evidence="5">Putative metallopeptidase domain-containing protein</fullName>
    </submittedName>
</protein>
<dbReference type="GO" id="GO:0003677">
    <property type="term" value="F:DNA binding"/>
    <property type="evidence" value="ECO:0007669"/>
    <property type="project" value="InterPro"/>
</dbReference>
<feature type="domain" description="Putative metallopeptidase" evidence="4">
    <location>
        <begin position="133"/>
        <end position="284"/>
    </location>
</feature>
<keyword evidence="2" id="KW-1133">Transmembrane helix</keyword>
<dbReference type="Gene3D" id="3.40.50.1390">
    <property type="entry name" value="Resolvase, N-terminal catalytic domain"/>
    <property type="match status" value="1"/>
</dbReference>
<dbReference type="Pfam" id="PF13203">
    <property type="entry name" value="DUF2201_N"/>
    <property type="match status" value="1"/>
</dbReference>
<dbReference type="GO" id="GO:0000150">
    <property type="term" value="F:DNA strand exchange activity"/>
    <property type="evidence" value="ECO:0007669"/>
    <property type="project" value="InterPro"/>
</dbReference>
<dbReference type="PANTHER" id="PTHR38730">
    <property type="entry name" value="SLL7028 PROTEIN"/>
    <property type="match status" value="1"/>
</dbReference>
<dbReference type="RefSeq" id="WP_200797949.1">
    <property type="nucleotide sequence ID" value="NZ_FQXJ01000015.1"/>
</dbReference>
<name>A0A1M5ZUK5_9FIRM</name>
<evidence type="ECO:0000256" key="1">
    <source>
        <dbReference type="SAM" id="MobiDB-lite"/>
    </source>
</evidence>
<evidence type="ECO:0000256" key="2">
    <source>
        <dbReference type="SAM" id="Phobius"/>
    </source>
</evidence>
<dbReference type="AlphaFoldDB" id="A0A1M5ZUK5"/>
<dbReference type="InterPro" id="IPR025154">
    <property type="entry name" value="Put_metallopeptidase_dom"/>
</dbReference>
<gene>
    <name evidence="5" type="ORF">SAMN02746098_03699</name>
</gene>